<reference evidence="1" key="1">
    <citation type="journal article" date="2014" name="Genome Biol. Evol.">
        <title>Pangenome evidence for extensive interdomain horizontal transfer affecting lineage core and shell genes in uncultured planktonic thaumarchaeota and euryarchaeota.</title>
        <authorList>
            <person name="Deschamps P."/>
            <person name="Zivanovic Y."/>
            <person name="Moreira D."/>
            <person name="Rodriguez-Valera F."/>
            <person name="Lopez-Garcia P."/>
        </authorList>
    </citation>
    <scope>NUCLEOTIDE SEQUENCE</scope>
</reference>
<name>A0A075GYQ7_9ARCH</name>
<accession>A0A075GYQ7</accession>
<protein>
    <submittedName>
        <fullName evidence="1">Uncharacterized protein</fullName>
    </submittedName>
</protein>
<proteinExistence type="predicted"/>
<organism evidence="1">
    <name type="scientific">uncultured marine thaumarchaeote KM3_26_F01</name>
    <dbReference type="NCBI Taxonomy" id="1456108"/>
    <lineage>
        <taxon>Archaea</taxon>
        <taxon>Nitrososphaerota</taxon>
        <taxon>environmental samples</taxon>
    </lineage>
</organism>
<dbReference type="EMBL" id="KF900819">
    <property type="protein sequence ID" value="AIF08065.1"/>
    <property type="molecule type" value="Genomic_DNA"/>
</dbReference>
<sequence length="109" mass="12723">MFMNIKIEFPIKFQVDASLTESNISGKIFNDDLEIPIYIKYGEKEILIPEEFQDVGKNIKINFTTENENIVTTIGKTEMNDMQLIQIYDTELWNKMANDNPVSMYMESI</sequence>
<evidence type="ECO:0000313" key="1">
    <source>
        <dbReference type="EMBL" id="AIF08065.1"/>
    </source>
</evidence>
<dbReference type="AlphaFoldDB" id="A0A075GYQ7"/>